<dbReference type="EMBL" id="JAPFFF010000005">
    <property type="protein sequence ID" value="KAK8888921.1"/>
    <property type="molecule type" value="Genomic_DNA"/>
</dbReference>
<dbReference type="Gene3D" id="2.30.29.30">
    <property type="entry name" value="Pleckstrin-homology domain (PH domain)/Phosphotyrosine-binding domain (PTB)"/>
    <property type="match status" value="1"/>
</dbReference>
<evidence type="ECO:0000313" key="7">
    <source>
        <dbReference type="Proteomes" id="UP001470230"/>
    </source>
</evidence>
<reference evidence="5 7" key="1">
    <citation type="submission" date="2024-04" db="EMBL/GenBank/DDBJ databases">
        <title>Tritrichomonas musculus Genome.</title>
        <authorList>
            <person name="Alves-Ferreira E."/>
            <person name="Grigg M."/>
            <person name="Lorenzi H."/>
            <person name="Galac M."/>
        </authorList>
    </citation>
    <scope>NUCLEOTIDE SEQUENCE [LARGE SCALE GENOMIC DNA]</scope>
    <source>
        <strain evidence="5 7">EAF2021</strain>
    </source>
</reference>
<feature type="compositionally biased region" description="Polar residues" evidence="2">
    <location>
        <begin position="906"/>
        <end position="917"/>
    </location>
</feature>
<dbReference type="EMBL" id="JAPFFF010000173">
    <property type="protein sequence ID" value="KAK8835363.1"/>
    <property type="molecule type" value="Genomic_DNA"/>
</dbReference>
<dbReference type="SUPFAM" id="SSF48371">
    <property type="entry name" value="ARM repeat"/>
    <property type="match status" value="1"/>
</dbReference>
<evidence type="ECO:0000313" key="5">
    <source>
        <dbReference type="EMBL" id="KAK8835363.1"/>
    </source>
</evidence>
<accession>A0ABR2GN46</accession>
<sequence length="2981" mass="342120">MHASKNEISTLVSILSIEFPSDYPKKESIDELDSFLPAINFPNYSQSDIISFSSIFQTKNNFKDIIESIHFYFPFVPTILEIISNYKQDTTEEILDICACIVMCSYVSWRAFVEYTTNFEHLPYILNCVPLVSQSNYISIITDVYCDSLNFYLEQCTSFNFISIFNSMELLLKNRTIAILSKMESIFFTIISKKLTSNNVDISDDCQTFISYLCQLTDTFPDIFDDKTAKEIVLLLTNQIENIEINSLHLFANFFQKIERDISIPIFSIFPVSFYKHITSTQNPFNLPEKQVNDTEMIKFSTSIQFLYEPNKITQNSDDSFNFSLIDETFSEEFPKKPIFPYIRKNSNGLLLNTETREILTYIARAAQSSEECRDIVIKDFNSFIVQKENRYHSILLYSLIFIISNLSLNNKQAKAYWNILLTSELFNNDYSAFDLNSPDNIINQMRNEAIDSMISSGFLDLHIFLTNLSNNQILLSETLHRLYSNFSQISKIEFLSTDFLSVLIQLSQFFQKLNIIEKNKNFLKKIESTRICLLQLISQGLAIDEVSIFWFSIPFFTNFLSSLIFESSVRNFAFEKYQQYLTNFFHLNDQTFLLSIKNILKKLLKSDKIMNEKTLPISIDFVSMVNSVLSEKSDTIELYNELIDIITETLLDIDYIPNESYLYFIKVLQTLSFVHLNEGHYSILKETVKKLDERKFYQQIRNGFLKLASGNHECLSDIIPLQQPKIISVILEFLASKKQNAIENGYKQTIENGNKQAIENGNKQTIENGNKQTIENGNKQTIENGNNNTFENGNKQTIENGNKNTIENGNKQTIENGNKQTIENGNKQTIENGNKQIIENGNKNAIENGNKQTIENGNKQTIENGNKQTIENGNKNTIENGNKQTIENGNKQTIENGNKQTIENGNKQTIENGNKQTIENGNKNTIENGNNNPNGNENTNDNGSKSEKIIEIEQMINYLSSDFQLLVGKSIYNCVQVVESGIEETLIGKLKDLQLENSLKITFSNHILNLLTSIYTVHASMRSAIHFIELLSPIDSKHVSALSPYLLHSLTSLFTHYSKTPRVYLSFSSKLDVMNVDSTHFQKSFEIAFYLFIEPYQLDHSTIQLCSILDSKGKGITISVSFEKRQEIVVNHIRKHEKKIQFESNLQLGKWQLVRVKFVFDHGSNLSRHSSQSSIESCSLRSTSNASRMKNGSKSFNNSDYTPLSMLNSGQLQPPSFSPSNSQLALNSNPVFSTTKKNPLSFNFSLSPSNSTVFNHFIDLTSSIAKQTIPNFAAVVSIDIDGNETEMKDLNLRRFYEQTVSVKIGSTAEIIPKGYFACFSVFPHNKNCEDNFFCWENDSYQIASSNDPLLTVNFEEKEGHLAPICVTNDVQIDHNGQLFEMPTSLADIFIRKAKVHSLILPFVEFDFVTFEQKKVPAFADFTVEMIVAVIQCGKSAQISFFENKCTEAISHLLSLCNSSNLNFSIYLQIAALLNVVLVPELKQKILSLIVLNFDIWGRAEAEVFRLITQHWHSNLFSDYKEQIVKITSIPFLLLVMRDYYEQPKIIENLIKLFLKVSEIEYTSNDFLNTIEYCTIKNDQKIIYSYLEVLKRTLLSRRESDSVISQNVQFISLLHNLLELNDEDIFCSVLEIVMICHRKNFIKNKSFSLIQHIRILMSKITAGICTMKALKIVVKITNSTNPEVYPLCALIALNCGNEAIEYLAETIKPSKFLVNSFERLFWLLLLLCSIENVDKQKNFCFLFNNNFPKIKEASIMVKLISIVVDRIPDQQLNLFLNLQFTLISEHPEMYQVDFVHSILKIAYNTILFRSKTDVSEWIQKVVDNSPFNDQTEKNPSKSGMNKGNLINIVKPDLIVTKLEEICNTSRKFSFQFCPRLDENGNWQDSSLSFHCLKLFELYFKPTLLTQDLILTAFIFRVNPAMARTHLQRINISNYVSKIPSSLLSFIFYSAERKGIDLSNILSTKQSFSKSASFSFLQEFSEQNKPEIFGSEMVKMASDYVSWNEQNVKNEKIFTNLSTSNYNLLKETNLCVKNEILFNRMMIRFDILHVWQQMWNEMHRYKGRWNSAKNAAMVKNHYKRSSHLIFNDSYYPLKMTLNNEFYNDHIDASIARDIGSLKEAKLKNDDFRSKKKLYGIFFQTLRPSISNSASNYYEHISSSSFSYEKYLKSSPAFRKEAVLIKPQGCYEGVFEVFFDAFIINRKPIFFSDIREILLRNRLHRPTAFEIFKKNGKSYFIDIPKCNNSNLMKYFLPFMTHNTIHEYTEKWVNYEISTFEYLLKLNEFSSRTFNDLSAYPIMPWVISDYTSDKLDLDDPKSFRDLSKPMGAINEDRLKILKSNSVNSGESIPAHLYQNGYISPLIVLSYLVRIEPFTTMHVNYHSGRFEAITKIFKSIPLAYKNATTLKTDFMELIPEFFINPEFLLNKENFDLTGSSNINEPAANSNISIQTDSIIPDCSNSSDHIIINTDLNSDINKNVKNINDEQSNANHEKSSPKTQTKLEILNKKFPGYVNLPNWAMNSSNVFVYMNRKALESNYVSMNIHKWIDLIWGFKQRGPEAEKADNTFYPLMYSDIWSRLERKEINVDPKHVETVLSEVGQIPIQLFKTPHPQRQPPTMKGSRICHHNMVKNEETITFGVNQILLSSFSIAKIEENANLAVNSTASVSSNPSAASKFNIKAPQKSPRARDSFISGIVIDSSSRIVCLSIKNKTVTTVFNESIEKQTSFISQTKFDKLCLIGDCITGNSFACCSNDRLFFYLFRPFEKVSSKSGRVNYEISHICISEDVIATCGENLTSIWSANNLSKPLFTLPTYRDEINCVQISVIFDLLVCGTNDGFVQFYSINDRRCIQIAEIGEAVPQRIKITPSWGFVIVYAKYTTINSDSKSSNILVFFSANGMKIRQTELPPGEELTAIETYRSRDGFDFAFVATDSGNMYHFEVFFAKFERPFYNSPFCTNSISYISEQNVLYCTGKDNSILVVPYHS</sequence>
<evidence type="ECO:0000259" key="3">
    <source>
        <dbReference type="PROSITE" id="PS50197"/>
    </source>
</evidence>
<dbReference type="InterPro" id="IPR000409">
    <property type="entry name" value="BEACH_dom"/>
</dbReference>
<dbReference type="PANTHER" id="PTHR13743">
    <property type="entry name" value="BEIGE/BEACH-RELATED"/>
    <property type="match status" value="1"/>
</dbReference>
<dbReference type="SUPFAM" id="SSF50978">
    <property type="entry name" value="WD40 repeat-like"/>
    <property type="match status" value="1"/>
</dbReference>
<dbReference type="SUPFAM" id="SSF50729">
    <property type="entry name" value="PH domain-like"/>
    <property type="match status" value="1"/>
</dbReference>
<comment type="caution">
    <text evidence="5">The sequence shown here is derived from an EMBL/GenBank/DDBJ whole genome shotgun (WGS) entry which is preliminary data.</text>
</comment>
<keyword evidence="7" id="KW-1185">Reference proteome</keyword>
<dbReference type="InterPro" id="IPR036372">
    <property type="entry name" value="BEACH_dom_sf"/>
</dbReference>
<keyword evidence="1" id="KW-0853">WD repeat</keyword>
<feature type="region of interest" description="Disordered" evidence="2">
    <location>
        <begin position="906"/>
        <end position="945"/>
    </location>
</feature>
<dbReference type="InterPro" id="IPR015943">
    <property type="entry name" value="WD40/YVTN_repeat-like_dom_sf"/>
</dbReference>
<evidence type="ECO:0000313" key="6">
    <source>
        <dbReference type="EMBL" id="KAK8888921.1"/>
    </source>
</evidence>
<dbReference type="PROSITE" id="PS51783">
    <property type="entry name" value="PH_BEACH"/>
    <property type="match status" value="1"/>
</dbReference>
<dbReference type="SMART" id="SM01026">
    <property type="entry name" value="Beach"/>
    <property type="match status" value="1"/>
</dbReference>
<dbReference type="InterPro" id="IPR016024">
    <property type="entry name" value="ARM-type_fold"/>
</dbReference>
<dbReference type="PANTHER" id="PTHR13743:SF161">
    <property type="entry name" value="BEIGE_BEACH DOMAIN CONTAINING PROTEIN"/>
    <property type="match status" value="1"/>
</dbReference>
<evidence type="ECO:0000256" key="2">
    <source>
        <dbReference type="SAM" id="MobiDB-lite"/>
    </source>
</evidence>
<dbReference type="InterPro" id="IPR050865">
    <property type="entry name" value="BEACH_Domain"/>
</dbReference>
<dbReference type="InterPro" id="IPR011993">
    <property type="entry name" value="PH-like_dom_sf"/>
</dbReference>
<dbReference type="Proteomes" id="UP001470230">
    <property type="component" value="Unassembled WGS sequence"/>
</dbReference>
<proteinExistence type="predicted"/>
<dbReference type="InterPro" id="IPR036322">
    <property type="entry name" value="WD40_repeat_dom_sf"/>
</dbReference>
<protein>
    <recommendedName>
        <fullName evidence="8">HECT domain-containing protein</fullName>
    </recommendedName>
</protein>
<dbReference type="InterPro" id="IPR023362">
    <property type="entry name" value="PH-BEACH_dom"/>
</dbReference>
<evidence type="ECO:0000259" key="4">
    <source>
        <dbReference type="PROSITE" id="PS51783"/>
    </source>
</evidence>
<evidence type="ECO:0000256" key="1">
    <source>
        <dbReference type="ARBA" id="ARBA00022574"/>
    </source>
</evidence>
<organism evidence="5 7">
    <name type="scientific">Tritrichomonas musculus</name>
    <dbReference type="NCBI Taxonomy" id="1915356"/>
    <lineage>
        <taxon>Eukaryota</taxon>
        <taxon>Metamonada</taxon>
        <taxon>Parabasalia</taxon>
        <taxon>Tritrichomonadida</taxon>
        <taxon>Tritrichomonadidae</taxon>
        <taxon>Tritrichomonas</taxon>
    </lineage>
</organism>
<dbReference type="Gene3D" id="2.130.10.10">
    <property type="entry name" value="YVTN repeat-like/Quinoprotein amine dehydrogenase"/>
    <property type="match status" value="1"/>
</dbReference>
<dbReference type="Pfam" id="PF02138">
    <property type="entry name" value="Beach"/>
    <property type="match status" value="2"/>
</dbReference>
<evidence type="ECO:0008006" key="8">
    <source>
        <dbReference type="Google" id="ProtNLM"/>
    </source>
</evidence>
<name>A0ABR2GN46_9EUKA</name>
<dbReference type="SUPFAM" id="SSF69349">
    <property type="entry name" value="Phage fibre proteins"/>
    <property type="match status" value="2"/>
</dbReference>
<dbReference type="PROSITE" id="PS50197">
    <property type="entry name" value="BEACH"/>
    <property type="match status" value="1"/>
</dbReference>
<gene>
    <name evidence="5" type="ORF">M9Y10_012889</name>
    <name evidence="6" type="ORF">M9Y10_033662</name>
</gene>
<dbReference type="SUPFAM" id="SSF81837">
    <property type="entry name" value="BEACH domain"/>
    <property type="match status" value="2"/>
</dbReference>
<feature type="domain" description="BEACH" evidence="3">
    <location>
        <begin position="2250"/>
        <end position="2609"/>
    </location>
</feature>
<dbReference type="Gene3D" id="1.10.1540.10">
    <property type="entry name" value="BEACH domain"/>
    <property type="match status" value="2"/>
</dbReference>
<feature type="domain" description="BEACH-type PH" evidence="4">
    <location>
        <begin position="2153"/>
        <end position="2254"/>
    </location>
</feature>
<feature type="compositionally biased region" description="Low complexity" evidence="2">
    <location>
        <begin position="918"/>
        <end position="943"/>
    </location>
</feature>
<dbReference type="CDD" id="cd06071">
    <property type="entry name" value="Beach"/>
    <property type="match status" value="1"/>
</dbReference>